<dbReference type="InterPro" id="IPR035965">
    <property type="entry name" value="PAS-like_dom_sf"/>
</dbReference>
<proteinExistence type="predicted"/>
<evidence type="ECO:0000259" key="1">
    <source>
        <dbReference type="PROSITE" id="PS50112"/>
    </source>
</evidence>
<dbReference type="SUPFAM" id="SSF55785">
    <property type="entry name" value="PYP-like sensor domain (PAS domain)"/>
    <property type="match status" value="2"/>
</dbReference>
<protein>
    <recommendedName>
        <fullName evidence="1">PAS domain-containing protein</fullName>
    </recommendedName>
</protein>
<sequence length="460" mass="51745">MLVKDGQLVVSTLQSQRLLDCSPGDKLNWTDITTALEPIFGQLPMHQPETPGSSQAVDDTQSVLSYRPEDHGLRMTLTGTPIGLGEGLRMRCDLRETELLRTVMDRAPNPIWLTSPEHAVIWSNAAYADVCDLDQGGQSQPPLALIPDEAQDMHTTRASVGNRETGTQAWFEVQSFRVPQGWLHFAQSIDSLIHAEATQRNFLQTLTRIFAHLPIALAVFDRNRRLVLFNPALLDLTGLPAEFLSGRPNLLSFFDVLRERHMMPEPKDYGSWRSKLRDLITAASNDLYTETWSLPSGLTYKMTGRPHPDGGIAFLFEDISSEISLTRRFRQEIEITRSVLDQLDDAIAVFSQLGAMTFCNKAYRALWESNPHDDPVQYGIMESTRDWQVACHPSPIWADLREFVLTLRDRASWDAEIITNSGKPLLCRAEPLLGGATMVRFSPLRDTPADVMIKLRESCT</sequence>
<dbReference type="SMART" id="SM00091">
    <property type="entry name" value="PAS"/>
    <property type="match status" value="3"/>
</dbReference>
<evidence type="ECO:0000313" key="2">
    <source>
        <dbReference type="EMBL" id="GGG79217.1"/>
    </source>
</evidence>
<dbReference type="Gene3D" id="3.30.450.20">
    <property type="entry name" value="PAS domain"/>
    <property type="match status" value="1"/>
</dbReference>
<dbReference type="InterPro" id="IPR000014">
    <property type="entry name" value="PAS"/>
</dbReference>
<comment type="caution">
    <text evidence="2">The sequence shown here is derived from an EMBL/GenBank/DDBJ whole genome shotgun (WGS) entry which is preliminary data.</text>
</comment>
<dbReference type="PROSITE" id="PS50112">
    <property type="entry name" value="PAS"/>
    <property type="match status" value="1"/>
</dbReference>
<name>A0A8J3EHL8_9RHOB</name>
<dbReference type="EMBL" id="BMJV01000006">
    <property type="protein sequence ID" value="GGG79217.1"/>
    <property type="molecule type" value="Genomic_DNA"/>
</dbReference>
<dbReference type="Pfam" id="PF12860">
    <property type="entry name" value="PAS_7"/>
    <property type="match status" value="1"/>
</dbReference>
<reference evidence="2" key="2">
    <citation type="submission" date="2020-09" db="EMBL/GenBank/DDBJ databases">
        <authorList>
            <person name="Sun Q."/>
            <person name="Zhou Y."/>
        </authorList>
    </citation>
    <scope>NUCLEOTIDE SEQUENCE</scope>
    <source>
        <strain evidence="2">CGMCC 1.15762</strain>
    </source>
</reference>
<accession>A0A8J3EHL8</accession>
<dbReference type="Pfam" id="PF13188">
    <property type="entry name" value="PAS_8"/>
    <property type="match status" value="1"/>
</dbReference>
<dbReference type="Proteomes" id="UP000617145">
    <property type="component" value="Unassembled WGS sequence"/>
</dbReference>
<evidence type="ECO:0000313" key="3">
    <source>
        <dbReference type="Proteomes" id="UP000617145"/>
    </source>
</evidence>
<dbReference type="AlphaFoldDB" id="A0A8J3EHL8"/>
<organism evidence="2 3">
    <name type="scientific">Salipiger pallidus</name>
    <dbReference type="NCBI Taxonomy" id="1775170"/>
    <lineage>
        <taxon>Bacteria</taxon>
        <taxon>Pseudomonadati</taxon>
        <taxon>Pseudomonadota</taxon>
        <taxon>Alphaproteobacteria</taxon>
        <taxon>Rhodobacterales</taxon>
        <taxon>Roseobacteraceae</taxon>
        <taxon>Salipiger</taxon>
    </lineage>
</organism>
<gene>
    <name evidence="2" type="ORF">GCM10011415_30430</name>
</gene>
<keyword evidence="3" id="KW-1185">Reference proteome</keyword>
<feature type="domain" description="PAS" evidence="1">
    <location>
        <begin position="202"/>
        <end position="254"/>
    </location>
</feature>
<reference evidence="2" key="1">
    <citation type="journal article" date="2014" name="Int. J. Syst. Evol. Microbiol.">
        <title>Complete genome sequence of Corynebacterium casei LMG S-19264T (=DSM 44701T), isolated from a smear-ripened cheese.</title>
        <authorList>
            <consortium name="US DOE Joint Genome Institute (JGI-PGF)"/>
            <person name="Walter F."/>
            <person name="Albersmeier A."/>
            <person name="Kalinowski J."/>
            <person name="Ruckert C."/>
        </authorList>
    </citation>
    <scope>NUCLEOTIDE SEQUENCE</scope>
    <source>
        <strain evidence="2">CGMCC 1.15762</strain>
    </source>
</reference>